<evidence type="ECO:0000313" key="6">
    <source>
        <dbReference type="Proteomes" id="UP000175744"/>
    </source>
</evidence>
<dbReference type="InterPro" id="IPR001460">
    <property type="entry name" value="PCN-bd_Tpept"/>
</dbReference>
<comment type="subcellular location">
    <subcellularLocation>
        <location evidence="1">Membrane</location>
    </subcellularLocation>
</comment>
<evidence type="ECO:0000256" key="2">
    <source>
        <dbReference type="ARBA" id="ARBA00023136"/>
    </source>
</evidence>
<dbReference type="Proteomes" id="UP000175744">
    <property type="component" value="Unassembled WGS sequence"/>
</dbReference>
<keyword evidence="6" id="KW-1185">Reference proteome</keyword>
<accession>A0A1E8EXD4</accession>
<proteinExistence type="predicted"/>
<dbReference type="GO" id="GO:0071555">
    <property type="term" value="P:cell wall organization"/>
    <property type="evidence" value="ECO:0007669"/>
    <property type="project" value="TreeGrafter"/>
</dbReference>
<dbReference type="Gene3D" id="3.40.710.10">
    <property type="entry name" value="DD-peptidase/beta-lactamase superfamily"/>
    <property type="match status" value="1"/>
</dbReference>
<evidence type="ECO:0000256" key="1">
    <source>
        <dbReference type="ARBA" id="ARBA00004370"/>
    </source>
</evidence>
<dbReference type="Pfam" id="PF00905">
    <property type="entry name" value="Transpeptidase"/>
    <property type="match status" value="1"/>
</dbReference>
<keyword evidence="2 3" id="KW-0472">Membrane</keyword>
<gene>
    <name evidence="5" type="primary">spoVD_2</name>
    <name evidence="5" type="ORF">CLOACE_17270</name>
</gene>
<dbReference type="AlphaFoldDB" id="A0A1E8EXD4"/>
<protein>
    <submittedName>
        <fullName evidence="5">Stage V sporulation protein D</fullName>
    </submittedName>
</protein>
<keyword evidence="3" id="KW-1133">Transmembrane helix</keyword>
<name>A0A1E8EXD4_9CLOT</name>
<dbReference type="GO" id="GO:0008658">
    <property type="term" value="F:penicillin binding"/>
    <property type="evidence" value="ECO:0007669"/>
    <property type="project" value="InterPro"/>
</dbReference>
<dbReference type="STRING" id="1121290.CLAOCE_17270"/>
<evidence type="ECO:0000313" key="5">
    <source>
        <dbReference type="EMBL" id="OFI05431.1"/>
    </source>
</evidence>
<dbReference type="PANTHER" id="PTHR30627">
    <property type="entry name" value="PEPTIDOGLYCAN D,D-TRANSPEPTIDASE"/>
    <property type="match status" value="1"/>
</dbReference>
<organism evidence="5 6">
    <name type="scientific">Clostridium acetireducens DSM 10703</name>
    <dbReference type="NCBI Taxonomy" id="1121290"/>
    <lineage>
        <taxon>Bacteria</taxon>
        <taxon>Bacillati</taxon>
        <taxon>Bacillota</taxon>
        <taxon>Clostridia</taxon>
        <taxon>Eubacteriales</taxon>
        <taxon>Clostridiaceae</taxon>
        <taxon>Clostridium</taxon>
    </lineage>
</organism>
<dbReference type="GO" id="GO:0005886">
    <property type="term" value="C:plasma membrane"/>
    <property type="evidence" value="ECO:0007669"/>
    <property type="project" value="TreeGrafter"/>
</dbReference>
<sequence length="548" mass="63441">MRKYICKSNSKVVGFIFVVIFFILLFKIFKFQYIRADKLSVMADSQYCYKENINELNYLLLDCNGKELLNCNKEYYAVIIPEMFMKNDIDKKGESIFTIIYILRNYNNKYDLTKIQNVTYSSKIYYKIDKNTYEKLKDIKNIKGFYVYFCNKVDRKKAWKVENLITNSKKLQDNTLKSEKSLEMKIYNKTKNNKKPEIIYKKDIEGNIYSKEFNIPKNNINVVSTLDKNIQNKIKEIITNNTYNKYEQIGVILMESSTGKIRGMVQKDDTFPNVNLGAYQGFYPGSIFKTLVEEAALETGKVSLNDKFKCRGLYENPNYETHGSLSLEEAFIVSCNDTFSQIGNKVGYEAIYNIALNQGLFNKILDLEYEKKGKLEVDKPKIKDGSLGLFSIGQNLKITPIQAIGIVNTVVNKGVYIKPNIIEGYVDGDNKFKSRVYIESKRAINDNTADIMKNQMINVVKHGTGKLTYLEYIEIGGKTGTTERIEKKDKEFKEYSDGWFIGFFNLNNKYYSMVVFIENINKNTQGAGNTACPLFKELVEEFSKMNYK</sequence>
<keyword evidence="3" id="KW-0812">Transmembrane</keyword>
<dbReference type="PANTHER" id="PTHR30627:SF1">
    <property type="entry name" value="PEPTIDOGLYCAN D,D-TRANSPEPTIDASE FTSI"/>
    <property type="match status" value="1"/>
</dbReference>
<feature type="domain" description="Penicillin-binding protein transpeptidase" evidence="4">
    <location>
        <begin position="250"/>
        <end position="539"/>
    </location>
</feature>
<dbReference type="InterPro" id="IPR012338">
    <property type="entry name" value="Beta-lactam/transpept-like"/>
</dbReference>
<comment type="caution">
    <text evidence="5">The sequence shown here is derived from an EMBL/GenBank/DDBJ whole genome shotgun (WGS) entry which is preliminary data.</text>
</comment>
<dbReference type="EMBL" id="LZFO01000027">
    <property type="protein sequence ID" value="OFI05431.1"/>
    <property type="molecule type" value="Genomic_DNA"/>
</dbReference>
<reference evidence="5 6" key="1">
    <citation type="submission" date="2016-06" db="EMBL/GenBank/DDBJ databases">
        <title>Genome sequence of Clostridium acetireducens DSM 10703.</title>
        <authorList>
            <person name="Poehlein A."/>
            <person name="Fluechter S."/>
            <person name="Duerre P."/>
            <person name="Daniel R."/>
        </authorList>
    </citation>
    <scope>NUCLEOTIDE SEQUENCE [LARGE SCALE GENOMIC DNA]</scope>
    <source>
        <strain evidence="5 6">DSM 10703</strain>
    </source>
</reference>
<evidence type="ECO:0000259" key="4">
    <source>
        <dbReference type="Pfam" id="PF00905"/>
    </source>
</evidence>
<feature type="transmembrane region" description="Helical" evidence="3">
    <location>
        <begin position="12"/>
        <end position="29"/>
    </location>
</feature>
<evidence type="ECO:0000256" key="3">
    <source>
        <dbReference type="SAM" id="Phobius"/>
    </source>
</evidence>
<dbReference type="InterPro" id="IPR050515">
    <property type="entry name" value="Beta-lactam/transpept"/>
</dbReference>
<dbReference type="SUPFAM" id="SSF56601">
    <property type="entry name" value="beta-lactamase/transpeptidase-like"/>
    <property type="match status" value="1"/>
</dbReference>